<proteinExistence type="predicted"/>
<evidence type="ECO:0000256" key="8">
    <source>
        <dbReference type="ARBA" id="ARBA00023186"/>
    </source>
</evidence>
<dbReference type="GO" id="GO:0006614">
    <property type="term" value="P:SRP-dependent cotranslational protein targeting to membrane"/>
    <property type="evidence" value="ECO:0007669"/>
    <property type="project" value="TreeGrafter"/>
</dbReference>
<dbReference type="SUPFAM" id="SSF158702">
    <property type="entry name" value="Sec63 N-terminal domain-like"/>
    <property type="match status" value="1"/>
</dbReference>
<comment type="subcellular location">
    <subcellularLocation>
        <location evidence="1">Endoplasmic reticulum membrane</location>
        <topology evidence="1">Multi-pass membrane protein</topology>
    </subcellularLocation>
</comment>
<protein>
    <submittedName>
        <fullName evidence="12">DnaJ-domain-containing protein</fullName>
    </submittedName>
</protein>
<feature type="region of interest" description="Disordered" evidence="9">
    <location>
        <begin position="616"/>
        <end position="660"/>
    </location>
</feature>
<dbReference type="GO" id="GO:0031207">
    <property type="term" value="C:Sec62/Sec63 complex"/>
    <property type="evidence" value="ECO:0007669"/>
    <property type="project" value="TreeGrafter"/>
</dbReference>
<dbReference type="Proteomes" id="UP000193642">
    <property type="component" value="Unassembled WGS sequence"/>
</dbReference>
<feature type="compositionally biased region" description="Polar residues" evidence="9">
    <location>
        <begin position="426"/>
        <end position="438"/>
    </location>
</feature>
<dbReference type="InterPro" id="IPR036869">
    <property type="entry name" value="J_dom_sf"/>
</dbReference>
<keyword evidence="5" id="KW-0653">Protein transport</keyword>
<dbReference type="GO" id="GO:0006620">
    <property type="term" value="P:post-translational protein targeting to endoplasmic reticulum membrane"/>
    <property type="evidence" value="ECO:0007669"/>
    <property type="project" value="TreeGrafter"/>
</dbReference>
<comment type="caution">
    <text evidence="12">The sequence shown here is derived from an EMBL/GenBank/DDBJ whole genome shotgun (WGS) entry which is preliminary data.</text>
</comment>
<dbReference type="PRINTS" id="PR00625">
    <property type="entry name" value="JDOMAIN"/>
</dbReference>
<evidence type="ECO:0000256" key="4">
    <source>
        <dbReference type="ARBA" id="ARBA00022824"/>
    </source>
</evidence>
<feature type="region of interest" description="Disordered" evidence="9">
    <location>
        <begin position="408"/>
        <end position="463"/>
    </location>
</feature>
<keyword evidence="4" id="KW-0256">Endoplasmic reticulum</keyword>
<dbReference type="SMART" id="SM00973">
    <property type="entry name" value="Sec63"/>
    <property type="match status" value="1"/>
</dbReference>
<accession>A0A1Y2D3R1</accession>
<keyword evidence="13" id="KW-1185">Reference proteome</keyword>
<dbReference type="InterPro" id="IPR035892">
    <property type="entry name" value="C2_domain_sf"/>
</dbReference>
<dbReference type="Pfam" id="PF02889">
    <property type="entry name" value="Sec63"/>
    <property type="match status" value="1"/>
</dbReference>
<dbReference type="GO" id="GO:0003723">
    <property type="term" value="F:RNA binding"/>
    <property type="evidence" value="ECO:0007669"/>
    <property type="project" value="TreeGrafter"/>
</dbReference>
<dbReference type="Pfam" id="PF00226">
    <property type="entry name" value="DnaJ"/>
    <property type="match status" value="1"/>
</dbReference>
<dbReference type="EMBL" id="MCGO01000001">
    <property type="protein sequence ID" value="ORY53890.1"/>
    <property type="molecule type" value="Genomic_DNA"/>
</dbReference>
<evidence type="ECO:0000256" key="6">
    <source>
        <dbReference type="ARBA" id="ARBA00022989"/>
    </source>
</evidence>
<keyword evidence="3 10" id="KW-0812">Transmembrane</keyword>
<organism evidence="12 13">
    <name type="scientific">Rhizoclosmatium globosum</name>
    <dbReference type="NCBI Taxonomy" id="329046"/>
    <lineage>
        <taxon>Eukaryota</taxon>
        <taxon>Fungi</taxon>
        <taxon>Fungi incertae sedis</taxon>
        <taxon>Chytridiomycota</taxon>
        <taxon>Chytridiomycota incertae sedis</taxon>
        <taxon>Chytridiomycetes</taxon>
        <taxon>Chytridiales</taxon>
        <taxon>Chytriomycetaceae</taxon>
        <taxon>Rhizoclosmatium</taxon>
    </lineage>
</organism>
<evidence type="ECO:0000256" key="9">
    <source>
        <dbReference type="SAM" id="MobiDB-lite"/>
    </source>
</evidence>
<dbReference type="PANTHER" id="PTHR24075:SF0">
    <property type="entry name" value="TRANSLOCATION PROTEIN SEC63 HOMOLOG"/>
    <property type="match status" value="1"/>
</dbReference>
<dbReference type="SUPFAM" id="SSF46565">
    <property type="entry name" value="Chaperone J-domain"/>
    <property type="match status" value="1"/>
</dbReference>
<keyword evidence="6 10" id="KW-1133">Transmembrane helix</keyword>
<dbReference type="Gene3D" id="2.60.40.150">
    <property type="entry name" value="C2 domain"/>
    <property type="match status" value="1"/>
</dbReference>
<keyword evidence="8" id="KW-0143">Chaperone</keyword>
<evidence type="ECO:0000256" key="5">
    <source>
        <dbReference type="ARBA" id="ARBA00022927"/>
    </source>
</evidence>
<keyword evidence="7 10" id="KW-0472">Membrane</keyword>
<evidence type="ECO:0000313" key="13">
    <source>
        <dbReference type="Proteomes" id="UP000193642"/>
    </source>
</evidence>
<feature type="compositionally biased region" description="Acidic residues" evidence="9">
    <location>
        <begin position="650"/>
        <end position="660"/>
    </location>
</feature>
<dbReference type="SUPFAM" id="SSF81296">
    <property type="entry name" value="E set domains"/>
    <property type="match status" value="1"/>
</dbReference>
<dbReference type="STRING" id="329046.A0A1Y2D3R1"/>
<evidence type="ECO:0000256" key="7">
    <source>
        <dbReference type="ARBA" id="ARBA00023136"/>
    </source>
</evidence>
<dbReference type="InterPro" id="IPR014756">
    <property type="entry name" value="Ig_E-set"/>
</dbReference>
<reference evidence="12 13" key="1">
    <citation type="submission" date="2016-07" db="EMBL/GenBank/DDBJ databases">
        <title>Pervasive Adenine N6-methylation of Active Genes in Fungi.</title>
        <authorList>
            <consortium name="DOE Joint Genome Institute"/>
            <person name="Mondo S.J."/>
            <person name="Dannebaum R.O."/>
            <person name="Kuo R.C."/>
            <person name="Labutti K."/>
            <person name="Haridas S."/>
            <person name="Kuo A."/>
            <person name="Salamov A."/>
            <person name="Ahrendt S.R."/>
            <person name="Lipzen A."/>
            <person name="Sullivan W."/>
            <person name="Andreopoulos W.B."/>
            <person name="Clum A."/>
            <person name="Lindquist E."/>
            <person name="Daum C."/>
            <person name="Ramamoorthy G.K."/>
            <person name="Gryganskyi A."/>
            <person name="Culley D."/>
            <person name="Magnuson J.K."/>
            <person name="James T.Y."/>
            <person name="O'Malley M.A."/>
            <person name="Stajich J.E."/>
            <person name="Spatafora J.W."/>
            <person name="Visel A."/>
            <person name="Grigoriev I.V."/>
        </authorList>
    </citation>
    <scope>NUCLEOTIDE SEQUENCE [LARGE SCALE GENOMIC DNA]</scope>
    <source>
        <strain evidence="12 13">JEL800</strain>
    </source>
</reference>
<dbReference type="InterPro" id="IPR001623">
    <property type="entry name" value="DnaJ_domain"/>
</dbReference>
<evidence type="ECO:0000256" key="3">
    <source>
        <dbReference type="ARBA" id="ARBA00022692"/>
    </source>
</evidence>
<sequence length="660" mass="72830">MGHYEYDENGSTFYYFVVSFLALVLVPATYASLTGSSSTAPKAKAHSGIPECPCEGCKVKAVKLAKAKAAAKKGVLSTKYVPLYWINGKSEVFQWNRMDWDDWFGYWSKHSPSPWMGCLCFGAYKIATLEKTDAGLWDPYELLGVSTSATESEIKKKFRKLSLQYHPDKVTGTEEEKEAAAKIYNDLAKAQKVLTDEEARKVYDETGHPDGRQALTLGIAIPKWLVESQNSVFVLFCYGAVFGILLPIFVARWWYSSKNMNNDKIRHETMGKFYKEVKADSNAKSLIDIICQADELIDVVSYDKTQRVAIEKLAEQVSVEVGKFGYVFEAKKKYATIGEAISHKIQILLYSTLPEQARVAEVASMVVVGVLQICAARFWLSAAMAAIDLRQSIIQASLPSKGPLVCLHQSPLDPPKQPHRDVSHALVNSLSSPNPNAETSSNHSTTANTTKSSASPNNTPSIHHPLSIVTLAVTLEHITPAQAAEEKLNPTQIDTNPPPVTHEEKKPQWFEQSVGEPFQTHCPYFPKEKGSAWWIIMGSPENNRLICLGKISNAGPPGTEAKTCKLQFQAPPQQGQWKFNVFIKNDSSMGCDLNIEMTLVVVDVPEISAPIIEEEMSEPDEDTIAGQMAALKEGKVPGQGKSAARKVRDDAEDSSDSDDD</sequence>
<dbReference type="PANTHER" id="PTHR24075">
    <property type="entry name" value="SEC63 DOMAIN-CONTAINING"/>
    <property type="match status" value="1"/>
</dbReference>
<dbReference type="AlphaFoldDB" id="A0A1Y2D3R1"/>
<keyword evidence="2" id="KW-0813">Transport</keyword>
<feature type="region of interest" description="Disordered" evidence="9">
    <location>
        <begin position="482"/>
        <end position="503"/>
    </location>
</feature>
<evidence type="ECO:0000256" key="1">
    <source>
        <dbReference type="ARBA" id="ARBA00004477"/>
    </source>
</evidence>
<name>A0A1Y2D3R1_9FUNG</name>
<feature type="domain" description="J" evidence="11">
    <location>
        <begin position="138"/>
        <end position="207"/>
    </location>
</feature>
<feature type="transmembrane region" description="Helical" evidence="10">
    <location>
        <begin position="232"/>
        <end position="255"/>
    </location>
</feature>
<feature type="transmembrane region" description="Helical" evidence="10">
    <location>
        <begin position="12"/>
        <end position="33"/>
    </location>
</feature>
<evidence type="ECO:0000256" key="10">
    <source>
        <dbReference type="SAM" id="Phobius"/>
    </source>
</evidence>
<dbReference type="InterPro" id="IPR004179">
    <property type="entry name" value="Sec63-dom"/>
</dbReference>
<dbReference type="PROSITE" id="PS50076">
    <property type="entry name" value="DNAJ_2"/>
    <property type="match status" value="1"/>
</dbReference>
<dbReference type="GO" id="GO:0008320">
    <property type="term" value="F:protein transmembrane transporter activity"/>
    <property type="evidence" value="ECO:0007669"/>
    <property type="project" value="TreeGrafter"/>
</dbReference>
<evidence type="ECO:0000313" key="12">
    <source>
        <dbReference type="EMBL" id="ORY53890.1"/>
    </source>
</evidence>
<dbReference type="Gene3D" id="1.10.3380.10">
    <property type="entry name" value="Sec63 N-terminal domain-like domain"/>
    <property type="match status" value="1"/>
</dbReference>
<evidence type="ECO:0000256" key="2">
    <source>
        <dbReference type="ARBA" id="ARBA00022448"/>
    </source>
</evidence>
<dbReference type="OrthoDB" id="1734229at2759"/>
<feature type="compositionally biased region" description="Low complexity" evidence="9">
    <location>
        <begin position="439"/>
        <end position="461"/>
    </location>
</feature>
<dbReference type="CDD" id="cd06257">
    <property type="entry name" value="DnaJ"/>
    <property type="match status" value="1"/>
</dbReference>
<evidence type="ECO:0000259" key="11">
    <source>
        <dbReference type="PROSITE" id="PS50076"/>
    </source>
</evidence>
<dbReference type="SMART" id="SM00271">
    <property type="entry name" value="DnaJ"/>
    <property type="match status" value="1"/>
</dbReference>
<dbReference type="Gene3D" id="1.10.287.110">
    <property type="entry name" value="DnaJ domain"/>
    <property type="match status" value="1"/>
</dbReference>
<gene>
    <name evidence="12" type="ORF">BCR33DRAFT_779202</name>
</gene>